<dbReference type="Proteomes" id="UP000807159">
    <property type="component" value="Chromosome 8"/>
</dbReference>
<accession>A0A8T2Y6F8</accession>
<gene>
    <name evidence="5" type="ORF">H0E87_015792</name>
</gene>
<evidence type="ECO:0000259" key="4">
    <source>
        <dbReference type="Pfam" id="PF08263"/>
    </source>
</evidence>
<reference evidence="5" key="1">
    <citation type="journal article" date="2021" name="J. Hered.">
        <title>Genome Assembly of Salicaceae Populus deltoides (Eastern Cottonwood) I-69 Based on Nanopore Sequencing and Hi-C Technologies.</title>
        <authorList>
            <person name="Bai S."/>
            <person name="Wu H."/>
            <person name="Zhang J."/>
            <person name="Pan Z."/>
            <person name="Zhao W."/>
            <person name="Li Z."/>
            <person name="Tong C."/>
        </authorList>
    </citation>
    <scope>NUCLEOTIDE SEQUENCE</scope>
    <source>
        <tissue evidence="5">Leaf</tissue>
    </source>
</reference>
<dbReference type="AlphaFoldDB" id="A0A8T2Y6F8"/>
<dbReference type="InterPro" id="IPR052941">
    <property type="entry name" value="StomDev_PlantInt_Reg"/>
</dbReference>
<dbReference type="Gene3D" id="3.80.10.10">
    <property type="entry name" value="Ribonuclease Inhibitor"/>
    <property type="match status" value="1"/>
</dbReference>
<protein>
    <recommendedName>
        <fullName evidence="4">Leucine-rich repeat-containing N-terminal plant-type domain-containing protein</fullName>
    </recommendedName>
</protein>
<proteinExistence type="predicted"/>
<comment type="caution">
    <text evidence="5">The sequence shown here is derived from an EMBL/GenBank/DDBJ whole genome shotgun (WGS) entry which is preliminary data.</text>
</comment>
<dbReference type="Pfam" id="PF08263">
    <property type="entry name" value="LRRNT_2"/>
    <property type="match status" value="1"/>
</dbReference>
<dbReference type="Pfam" id="PF00560">
    <property type="entry name" value="LRR_1"/>
    <property type="match status" value="2"/>
</dbReference>
<evidence type="ECO:0000313" key="6">
    <source>
        <dbReference type="Proteomes" id="UP000807159"/>
    </source>
</evidence>
<keyword evidence="3" id="KW-0732">Signal</keyword>
<dbReference type="FunFam" id="3.80.10.10:FF:000542">
    <property type="entry name" value="Leucine-rich repeat protein kinase family protein"/>
    <property type="match status" value="1"/>
</dbReference>
<keyword evidence="2" id="KW-0677">Repeat</keyword>
<keyword evidence="6" id="KW-1185">Reference proteome</keyword>
<dbReference type="SUPFAM" id="SSF52058">
    <property type="entry name" value="L domain-like"/>
    <property type="match status" value="1"/>
</dbReference>
<evidence type="ECO:0000256" key="3">
    <source>
        <dbReference type="SAM" id="SignalP"/>
    </source>
</evidence>
<keyword evidence="1" id="KW-0433">Leucine-rich repeat</keyword>
<evidence type="ECO:0000256" key="2">
    <source>
        <dbReference type="ARBA" id="ARBA00022737"/>
    </source>
</evidence>
<dbReference type="FunFam" id="3.80.10.10:FF:000363">
    <property type="entry name" value="Leucine-rich repeat family protein"/>
    <property type="match status" value="1"/>
</dbReference>
<dbReference type="EMBL" id="JACEGQ020000008">
    <property type="protein sequence ID" value="KAH8500695.1"/>
    <property type="molecule type" value="Genomic_DNA"/>
</dbReference>
<dbReference type="InterPro" id="IPR032675">
    <property type="entry name" value="LRR_dom_sf"/>
</dbReference>
<organism evidence="5 6">
    <name type="scientific">Populus deltoides</name>
    <name type="common">Eastern poplar</name>
    <name type="synonym">Eastern cottonwood</name>
    <dbReference type="NCBI Taxonomy" id="3696"/>
    <lineage>
        <taxon>Eukaryota</taxon>
        <taxon>Viridiplantae</taxon>
        <taxon>Streptophyta</taxon>
        <taxon>Embryophyta</taxon>
        <taxon>Tracheophyta</taxon>
        <taxon>Spermatophyta</taxon>
        <taxon>Magnoliopsida</taxon>
        <taxon>eudicotyledons</taxon>
        <taxon>Gunneridae</taxon>
        <taxon>Pentapetalae</taxon>
        <taxon>rosids</taxon>
        <taxon>fabids</taxon>
        <taxon>Malpighiales</taxon>
        <taxon>Salicaceae</taxon>
        <taxon>Saliceae</taxon>
        <taxon>Populus</taxon>
    </lineage>
</organism>
<feature type="domain" description="Leucine-rich repeat-containing N-terminal plant-type" evidence="4">
    <location>
        <begin position="30"/>
        <end position="66"/>
    </location>
</feature>
<dbReference type="InterPro" id="IPR013210">
    <property type="entry name" value="LRR_N_plant-typ"/>
</dbReference>
<sequence>MGFRATAQLLFLLSFFASGIHLNLSTTDPGDAAELQSLKSHWQNTPPSWDQTDDPCGASWVGVTCTNSRITLLKLPSMSLAGNLSDRIGGLTELRSLDLSFDPNVTGSLTPRLGDLKNLKILILAGCGFSGSIPDELGNLAELSFLALNSNILSGRIPASLGKLSKLYWLDLAENQLTGTIPISKNSSPGLEQLLNAKHFHFNRNQLSGFIPRELFSSDMMLIHVLFDGNRLEGEIPSTLGLVKTLEVLNLANNKLTGPFPDLTKMDSLSYVDLSPPCKSPSHQKCIDKKPIDCFLIWKFPLWCRVIENGLLQGTLTPKVFSFPNIQRV</sequence>
<dbReference type="PANTHER" id="PTHR48004:SF58">
    <property type="entry name" value="OS01G0162200 PROTEIN"/>
    <property type="match status" value="1"/>
</dbReference>
<evidence type="ECO:0000256" key="1">
    <source>
        <dbReference type="ARBA" id="ARBA00022614"/>
    </source>
</evidence>
<dbReference type="InterPro" id="IPR001611">
    <property type="entry name" value="Leu-rich_rpt"/>
</dbReference>
<evidence type="ECO:0000313" key="5">
    <source>
        <dbReference type="EMBL" id="KAH8500695.1"/>
    </source>
</evidence>
<name>A0A8T2Y6F8_POPDE</name>
<feature type="signal peptide" evidence="3">
    <location>
        <begin position="1"/>
        <end position="19"/>
    </location>
</feature>
<feature type="chain" id="PRO_5035750666" description="Leucine-rich repeat-containing N-terminal plant-type domain-containing protein" evidence="3">
    <location>
        <begin position="20"/>
        <end position="329"/>
    </location>
</feature>
<dbReference type="PANTHER" id="PTHR48004">
    <property type="entry name" value="OS01G0149700 PROTEIN"/>
    <property type="match status" value="1"/>
</dbReference>